<reference evidence="1 2" key="1">
    <citation type="submission" date="2018-11" db="EMBL/GenBank/DDBJ databases">
        <title>Genome sequencing of Paenibacillus lentus DSM25539(T).</title>
        <authorList>
            <person name="Kook J.-K."/>
            <person name="Park S.-N."/>
            <person name="Lim Y.K."/>
        </authorList>
    </citation>
    <scope>NUCLEOTIDE SEQUENCE [LARGE SCALE GENOMIC DNA]</scope>
    <source>
        <strain evidence="1 2">DSM 25539</strain>
    </source>
</reference>
<dbReference type="AlphaFoldDB" id="A0A3Q8S902"/>
<dbReference type="Pfam" id="PF04199">
    <property type="entry name" value="Cyclase"/>
    <property type="match status" value="1"/>
</dbReference>
<organism evidence="1 2">
    <name type="scientific">Paenibacillus lentus</name>
    <dbReference type="NCBI Taxonomy" id="1338368"/>
    <lineage>
        <taxon>Bacteria</taxon>
        <taxon>Bacillati</taxon>
        <taxon>Bacillota</taxon>
        <taxon>Bacilli</taxon>
        <taxon>Bacillales</taxon>
        <taxon>Paenibacillaceae</taxon>
        <taxon>Paenibacillus</taxon>
    </lineage>
</organism>
<proteinExistence type="predicted"/>
<dbReference type="PANTHER" id="PTHR31118">
    <property type="entry name" value="CYCLASE-LIKE PROTEIN 2"/>
    <property type="match status" value="1"/>
</dbReference>
<evidence type="ECO:0000313" key="2">
    <source>
        <dbReference type="Proteomes" id="UP000273145"/>
    </source>
</evidence>
<dbReference type="Proteomes" id="UP000273145">
    <property type="component" value="Chromosome"/>
</dbReference>
<dbReference type="GO" id="GO:0004061">
    <property type="term" value="F:arylformamidase activity"/>
    <property type="evidence" value="ECO:0007669"/>
    <property type="project" value="InterPro"/>
</dbReference>
<evidence type="ECO:0000313" key="1">
    <source>
        <dbReference type="EMBL" id="AZK45083.1"/>
    </source>
</evidence>
<dbReference type="KEGG" id="plen:EIM92_01800"/>
<dbReference type="OrthoDB" id="9796085at2"/>
<keyword evidence="2" id="KW-1185">Reference proteome</keyword>
<dbReference type="GO" id="GO:0019441">
    <property type="term" value="P:L-tryptophan catabolic process to kynurenine"/>
    <property type="evidence" value="ECO:0007669"/>
    <property type="project" value="InterPro"/>
</dbReference>
<dbReference type="InterPro" id="IPR037175">
    <property type="entry name" value="KFase_sf"/>
</dbReference>
<dbReference type="Gene3D" id="3.50.30.50">
    <property type="entry name" value="Putative cyclase"/>
    <property type="match status" value="1"/>
</dbReference>
<dbReference type="EMBL" id="CP034248">
    <property type="protein sequence ID" value="AZK45083.1"/>
    <property type="molecule type" value="Genomic_DNA"/>
</dbReference>
<name>A0A3Q8S902_9BACL</name>
<accession>A0A3Q8S902</accession>
<sequence length="206" mass="23589">MKMIIDLSHLIENAMPVFPGDEETVLLHSKRFEKDHYNNHQLSINMHAGTHIDGPMHLTDSNVYLNELPLDNFIGEGCLLDVTGQSTIHYREEYERAIKPGQIVLLYTGHSGCFGEERYFTDYPVLTLDFAELLVRKQVKMIGMDTPSPDKHPFDIHKYLFEHRIPIAENLTNLELLVNVKSFEIIALPLHIKSDSSPARIIARLV</sequence>
<gene>
    <name evidence="1" type="ORF">EIM92_01800</name>
</gene>
<dbReference type="PANTHER" id="PTHR31118:SF12">
    <property type="entry name" value="CYCLASE-LIKE PROTEIN 2"/>
    <property type="match status" value="1"/>
</dbReference>
<dbReference type="SUPFAM" id="SSF102198">
    <property type="entry name" value="Putative cyclase"/>
    <property type="match status" value="1"/>
</dbReference>
<dbReference type="InterPro" id="IPR007325">
    <property type="entry name" value="KFase/CYL"/>
</dbReference>
<protein>
    <submittedName>
        <fullName evidence="1">Cyclase family protein</fullName>
    </submittedName>
</protein>